<dbReference type="GO" id="GO:0005634">
    <property type="term" value="C:nucleus"/>
    <property type="evidence" value="ECO:0007669"/>
    <property type="project" value="UniProtKB-SubCell"/>
</dbReference>
<name>A0AAE0KPA1_9CHLO</name>
<dbReference type="Gene3D" id="3.30.160.360">
    <property type="match status" value="1"/>
</dbReference>
<evidence type="ECO:0000313" key="4">
    <source>
        <dbReference type="EMBL" id="KAK3255707.1"/>
    </source>
</evidence>
<dbReference type="InterPro" id="IPR003889">
    <property type="entry name" value="FYrich_C"/>
</dbReference>
<sequence length="665" mass="69975">MLQGMQPLALPCSHILPAVTQQLEPGLATQCLLGHVKSGKIVTLSRAPSEAGEKISHVLGYNAGRMYLRALRPDVPSVANSICGIPFSPPPPGGYDVPTTSLPGRAQSASNTRLRVNAFRAVAAASVLPVIPLTADAATAPAGGPSPFVLVKPQSKPGAELCGAGEGPPGEGMQPSKQLPEQAQPPVVAARALERGTRWFPLPGDQSVLSGGCAPVEALWGMVGSVVDALTSPDISTGLHSEVLCNLMLLSQRTRGASQSAALAQASGTANHQAVYQQMWNELELVGRAYQDTSPNHFSLAQELVTKAAVQRNPGGSDPAGDSSEERKAAQAAATAAATAAMELLPAHKRKRMTEVQRDGSGMPVMPISLGPSLRVLRLGNVDPRPTFHSENYIWPVKYRSERHYASCKDPDARVVYTCEIVDGGGVPEFRVTAADAPEEPISAFSATSAWGTVVRRVGANRPGNPDEPTPGIRNGAATVSGPEMFGFAHPTIHRLILELPGVESCTKYVGARVLHAKPEIKQSETKSAGKGELAAAAESLQGAHAAGTGELGPAGQDDALMSAEEVDDALGVGGEMEDDYLFCMMRAPRHGFGVEKTAAAPCTNPGNGATDVEELVSEHTAVTDAEICLSFPPKFRQVKGDSLFSEYWVAKLKKQKRETDFNIE</sequence>
<keyword evidence="5" id="KW-1185">Reference proteome</keyword>
<dbReference type="SMART" id="SM00542">
    <property type="entry name" value="FYRC"/>
    <property type="match status" value="1"/>
</dbReference>
<dbReference type="InterPro" id="IPR040092">
    <property type="entry name" value="TBRG1"/>
</dbReference>
<dbReference type="InterPro" id="IPR003888">
    <property type="entry name" value="FYrich_N"/>
</dbReference>
<comment type="subcellular location">
    <subcellularLocation>
        <location evidence="1">Nucleus</location>
    </subcellularLocation>
</comment>
<organism evidence="4 5">
    <name type="scientific">Cymbomonas tetramitiformis</name>
    <dbReference type="NCBI Taxonomy" id="36881"/>
    <lineage>
        <taxon>Eukaryota</taxon>
        <taxon>Viridiplantae</taxon>
        <taxon>Chlorophyta</taxon>
        <taxon>Pyramimonadophyceae</taxon>
        <taxon>Pyramimonadales</taxon>
        <taxon>Pyramimonadaceae</taxon>
        <taxon>Cymbomonas</taxon>
    </lineage>
</organism>
<evidence type="ECO:0008006" key="6">
    <source>
        <dbReference type="Google" id="ProtNLM"/>
    </source>
</evidence>
<proteinExistence type="predicted"/>
<evidence type="ECO:0000256" key="1">
    <source>
        <dbReference type="ARBA" id="ARBA00004123"/>
    </source>
</evidence>
<dbReference type="PROSITE" id="PS51542">
    <property type="entry name" value="FYRN"/>
    <property type="match status" value="1"/>
</dbReference>
<dbReference type="EMBL" id="LGRX02022364">
    <property type="protein sequence ID" value="KAK3255707.1"/>
    <property type="molecule type" value="Genomic_DNA"/>
</dbReference>
<dbReference type="Pfam" id="PF05965">
    <property type="entry name" value="FYRC"/>
    <property type="match status" value="1"/>
</dbReference>
<dbReference type="Proteomes" id="UP001190700">
    <property type="component" value="Unassembled WGS sequence"/>
</dbReference>
<accession>A0AAE0KPA1</accession>
<dbReference type="PROSITE" id="PS51543">
    <property type="entry name" value="FYRC"/>
    <property type="match status" value="1"/>
</dbReference>
<dbReference type="Pfam" id="PF05964">
    <property type="entry name" value="FYRN"/>
    <property type="match status" value="1"/>
</dbReference>
<evidence type="ECO:0000256" key="2">
    <source>
        <dbReference type="ARBA" id="ARBA00023242"/>
    </source>
</evidence>
<dbReference type="GO" id="GO:0140993">
    <property type="term" value="F:histone modifying activity"/>
    <property type="evidence" value="ECO:0007669"/>
    <property type="project" value="UniProtKB-ARBA"/>
</dbReference>
<gene>
    <name evidence="4" type="ORF">CYMTET_35125</name>
</gene>
<evidence type="ECO:0000313" key="5">
    <source>
        <dbReference type="Proteomes" id="UP001190700"/>
    </source>
</evidence>
<comment type="caution">
    <text evidence="4">The sequence shown here is derived from an EMBL/GenBank/DDBJ whole genome shotgun (WGS) entry which is preliminary data.</text>
</comment>
<dbReference type="PANTHER" id="PTHR22715:SF0">
    <property type="entry name" value="TRANSFORMING GROWTH FACTOR BETA REGULATOR 1"/>
    <property type="match status" value="1"/>
</dbReference>
<dbReference type="PANTHER" id="PTHR22715">
    <property type="entry name" value="TRANSFORMING GROWTH FACTOR BETA REGULATED GENE 1"/>
    <property type="match status" value="1"/>
</dbReference>
<dbReference type="GO" id="GO:0051726">
    <property type="term" value="P:regulation of cell cycle"/>
    <property type="evidence" value="ECO:0007669"/>
    <property type="project" value="TreeGrafter"/>
</dbReference>
<evidence type="ECO:0000256" key="3">
    <source>
        <dbReference type="SAM" id="MobiDB-lite"/>
    </source>
</evidence>
<dbReference type="SMART" id="SM00541">
    <property type="entry name" value="FYRN"/>
    <property type="match status" value="1"/>
</dbReference>
<protein>
    <recommendedName>
        <fullName evidence="6">FYR N-terminal domain-containing protein</fullName>
    </recommendedName>
</protein>
<reference evidence="4 5" key="1">
    <citation type="journal article" date="2015" name="Genome Biol. Evol.">
        <title>Comparative Genomics of a Bacterivorous Green Alga Reveals Evolutionary Causalities and Consequences of Phago-Mixotrophic Mode of Nutrition.</title>
        <authorList>
            <person name="Burns J.A."/>
            <person name="Paasch A."/>
            <person name="Narechania A."/>
            <person name="Kim E."/>
        </authorList>
    </citation>
    <scope>NUCLEOTIDE SEQUENCE [LARGE SCALE GENOMIC DNA]</scope>
    <source>
        <strain evidence="4 5">PLY_AMNH</strain>
    </source>
</reference>
<feature type="region of interest" description="Disordered" evidence="3">
    <location>
        <begin position="311"/>
        <end position="330"/>
    </location>
</feature>
<keyword evidence="2" id="KW-0539">Nucleus</keyword>
<dbReference type="AlphaFoldDB" id="A0AAE0KPA1"/>